<evidence type="ECO:0000313" key="5">
    <source>
        <dbReference type="EMBL" id="THG14646.1"/>
    </source>
</evidence>
<dbReference type="InterPro" id="IPR002885">
    <property type="entry name" value="PPR_rpt"/>
</dbReference>
<dbReference type="Pfam" id="PF12854">
    <property type="entry name" value="PPR_1"/>
    <property type="match status" value="2"/>
</dbReference>
<organism evidence="5 6">
    <name type="scientific">Camellia sinensis var. sinensis</name>
    <name type="common">China tea</name>
    <dbReference type="NCBI Taxonomy" id="542762"/>
    <lineage>
        <taxon>Eukaryota</taxon>
        <taxon>Viridiplantae</taxon>
        <taxon>Streptophyta</taxon>
        <taxon>Embryophyta</taxon>
        <taxon>Tracheophyta</taxon>
        <taxon>Spermatophyta</taxon>
        <taxon>Magnoliopsida</taxon>
        <taxon>eudicotyledons</taxon>
        <taxon>Gunneridae</taxon>
        <taxon>Pentapetalae</taxon>
        <taxon>asterids</taxon>
        <taxon>Ericales</taxon>
        <taxon>Theaceae</taxon>
        <taxon>Camellia</taxon>
    </lineage>
</organism>
<evidence type="ECO:0000256" key="1">
    <source>
        <dbReference type="ARBA" id="ARBA00022737"/>
    </source>
</evidence>
<feature type="region of interest" description="Disordered" evidence="3">
    <location>
        <begin position="716"/>
        <end position="787"/>
    </location>
</feature>
<evidence type="ECO:0000256" key="2">
    <source>
        <dbReference type="PROSITE-ProRule" id="PRU00708"/>
    </source>
</evidence>
<feature type="repeat" description="PPR" evidence="2">
    <location>
        <begin position="371"/>
        <end position="405"/>
    </location>
</feature>
<dbReference type="PROSITE" id="PS51375">
    <property type="entry name" value="PPR"/>
    <property type="match status" value="13"/>
</dbReference>
<feature type="repeat" description="PPR" evidence="2">
    <location>
        <begin position="441"/>
        <end position="475"/>
    </location>
</feature>
<feature type="repeat" description="PPR" evidence="2">
    <location>
        <begin position="266"/>
        <end position="300"/>
    </location>
</feature>
<keyword evidence="6" id="KW-1185">Reference proteome</keyword>
<feature type="repeat" description="PPR" evidence="2">
    <location>
        <begin position="195"/>
        <end position="230"/>
    </location>
</feature>
<feature type="chain" id="PRO_5020787903" description="Pentatricopeptide repeat-containing protein" evidence="4">
    <location>
        <begin position="24"/>
        <end position="960"/>
    </location>
</feature>
<evidence type="ECO:0000256" key="4">
    <source>
        <dbReference type="SAM" id="SignalP"/>
    </source>
</evidence>
<dbReference type="InterPro" id="IPR011990">
    <property type="entry name" value="TPR-like_helical_dom_sf"/>
</dbReference>
<sequence length="960" mass="107423">MIESACSLLGLLAHILMLPIKDSLEGKIGLQLWGSSVAICPVVDCKQYAPSDLLNPGSFWHFLVFCIAFGLNYVTSYSPTSPPPPLPAAVAVIPKQRCNSGPNDLQSALISFNRMLQMRPLPPISQFNKALGPITKMGHYAISLSLILNKLQQCQGIQVDLYTFNIAINCYCRLNQVHFGFSLLGSLFKRGFTPDATTFNTLINGLILEDKTPEAVELFKKLITTREIEPDLVMYGTVVNGLCRTGNTIRAVSLLRIMEEGRCKPSIVVYNTIIDSLCKDRMMDDAVKLFTEMDEKDIFPDVVTYNSLIHGLCNFGRWEEATEMLREMLDSGIAPNVRTFNVLVAACTKEGMMNEAEGVLEVMIQRGVDPDVVTYNTLMDGYCLQRHMDEAIRLFNTIVDRGLHPDVVSYNILINGYCKKMKIDEAMHIFREMPRRGLKPNIGTFNTMLQGLFRSSRCGAAQELFNEMQVVGIIPNSQTYDILLDGLCKNGHISKALSLFHMMERNGLDLDVVMYSILINTFCKDKKLDTARALFNNLSSKGLHPDVKTYTMMIHGLCKEGLLHEAKELFVKMEHSGCLADDVTYNTIIRGFIRQHKCYEALILTEEMVQRGFSADASTFPLIVDILSTKGQDPALQEVIQKFMPKDSHGMQENEDTNPHHDSGSIDVMQLRADVVNIFNTLYVMKTTNKIAYKFKTKLLEHKDLMRAVFTGATATGKHHWTPGEKPVDVGEGESDSVESPGLAPFTEPYRPIVNSPPNSPTIDLEEVEPGTKRKKGCSSSGKSKKVSSGASVLADSFNHLSKAVEAQKHLTVRHGTGALQKYSIEPCMQRLMAISDFISTPLFHFACTALENADYREILMCMPDDENVVDWLAQLQVSKGLMGSWCNLYFLGIVQFDVLLLFATFLLSPLYDEIWNICHGRCNIGLCCERSFLVFAIKQVVRTEQKKVVKVQDEAQELL</sequence>
<dbReference type="SUPFAM" id="SSF48452">
    <property type="entry name" value="TPR-like"/>
    <property type="match status" value="1"/>
</dbReference>
<feature type="repeat" description="PPR" evidence="2">
    <location>
        <begin position="476"/>
        <end position="510"/>
    </location>
</feature>
<keyword evidence="1" id="KW-0677">Repeat</keyword>
<feature type="repeat" description="PPR" evidence="2">
    <location>
        <begin position="511"/>
        <end position="545"/>
    </location>
</feature>
<protein>
    <recommendedName>
        <fullName evidence="7">Pentatricopeptide repeat-containing protein</fullName>
    </recommendedName>
</protein>
<dbReference type="InterPro" id="IPR052308">
    <property type="entry name" value="PPR_domain-containing"/>
</dbReference>
<feature type="signal peptide" evidence="4">
    <location>
        <begin position="1"/>
        <end position="23"/>
    </location>
</feature>
<feature type="repeat" description="PPR" evidence="2">
    <location>
        <begin position="160"/>
        <end position="194"/>
    </location>
</feature>
<comment type="caution">
    <text evidence="5">The sequence shown here is derived from an EMBL/GenBank/DDBJ whole genome shotgun (WGS) entry which is preliminary data.</text>
</comment>
<keyword evidence="4" id="KW-0732">Signal</keyword>
<dbReference type="AlphaFoldDB" id="A0A4S4EFR4"/>
<reference evidence="5 6" key="1">
    <citation type="journal article" date="2018" name="Proc. Natl. Acad. Sci. U.S.A.">
        <title>Draft genome sequence of Camellia sinensis var. sinensis provides insights into the evolution of the tea genome and tea quality.</title>
        <authorList>
            <person name="Wei C."/>
            <person name="Yang H."/>
            <person name="Wang S."/>
            <person name="Zhao J."/>
            <person name="Liu C."/>
            <person name="Gao L."/>
            <person name="Xia E."/>
            <person name="Lu Y."/>
            <person name="Tai Y."/>
            <person name="She G."/>
            <person name="Sun J."/>
            <person name="Cao H."/>
            <person name="Tong W."/>
            <person name="Gao Q."/>
            <person name="Li Y."/>
            <person name="Deng W."/>
            <person name="Jiang X."/>
            <person name="Wang W."/>
            <person name="Chen Q."/>
            <person name="Zhang S."/>
            <person name="Li H."/>
            <person name="Wu J."/>
            <person name="Wang P."/>
            <person name="Li P."/>
            <person name="Shi C."/>
            <person name="Zheng F."/>
            <person name="Jian J."/>
            <person name="Huang B."/>
            <person name="Shan D."/>
            <person name="Shi M."/>
            <person name="Fang C."/>
            <person name="Yue Y."/>
            <person name="Li F."/>
            <person name="Li D."/>
            <person name="Wei S."/>
            <person name="Han B."/>
            <person name="Jiang C."/>
            <person name="Yin Y."/>
            <person name="Xia T."/>
            <person name="Zhang Z."/>
            <person name="Bennetzen J.L."/>
            <person name="Zhao S."/>
            <person name="Wan X."/>
        </authorList>
    </citation>
    <scope>NUCLEOTIDE SEQUENCE [LARGE SCALE GENOMIC DNA]</scope>
    <source>
        <strain evidence="6">cv. Shuchazao</strain>
        <tissue evidence="5">Leaf</tissue>
    </source>
</reference>
<dbReference type="Pfam" id="PF13041">
    <property type="entry name" value="PPR_2"/>
    <property type="match status" value="6"/>
</dbReference>
<feature type="repeat" description="PPR" evidence="2">
    <location>
        <begin position="301"/>
        <end position="335"/>
    </location>
</feature>
<feature type="repeat" description="PPR" evidence="2">
    <location>
        <begin position="581"/>
        <end position="615"/>
    </location>
</feature>
<proteinExistence type="predicted"/>
<dbReference type="NCBIfam" id="TIGR00756">
    <property type="entry name" value="PPR"/>
    <property type="match status" value="11"/>
</dbReference>
<dbReference type="PANTHER" id="PTHR47937:SF8">
    <property type="entry name" value="PENTATRICOPEPTIDE REPEAT DOMAIN CONTAINING PROTEIN-RELATED"/>
    <property type="match status" value="1"/>
</dbReference>
<evidence type="ECO:0000256" key="3">
    <source>
        <dbReference type="SAM" id="MobiDB-lite"/>
    </source>
</evidence>
<name>A0A4S4EFR4_CAMSN</name>
<dbReference type="PANTHER" id="PTHR47937">
    <property type="entry name" value="PLASTID TRANSCRIPTIONALLY ACTIVE CHROMOSOME 2-LIKE PROTEIN"/>
    <property type="match status" value="1"/>
</dbReference>
<dbReference type="Proteomes" id="UP000306102">
    <property type="component" value="Unassembled WGS sequence"/>
</dbReference>
<gene>
    <name evidence="5" type="ORF">TEA_023839</name>
</gene>
<evidence type="ECO:0000313" key="6">
    <source>
        <dbReference type="Proteomes" id="UP000306102"/>
    </source>
</evidence>
<accession>A0A4S4EFR4</accession>
<feature type="compositionally biased region" description="Low complexity" evidence="3">
    <location>
        <begin position="778"/>
        <end position="787"/>
    </location>
</feature>
<feature type="repeat" description="PPR" evidence="2">
    <location>
        <begin position="406"/>
        <end position="440"/>
    </location>
</feature>
<evidence type="ECO:0008006" key="7">
    <source>
        <dbReference type="Google" id="ProtNLM"/>
    </source>
</evidence>
<dbReference type="EMBL" id="SDRB02005162">
    <property type="protein sequence ID" value="THG14646.1"/>
    <property type="molecule type" value="Genomic_DNA"/>
</dbReference>
<feature type="repeat" description="PPR" evidence="2">
    <location>
        <begin position="231"/>
        <end position="265"/>
    </location>
</feature>
<feature type="repeat" description="PPR" evidence="2">
    <location>
        <begin position="546"/>
        <end position="580"/>
    </location>
</feature>
<feature type="repeat" description="PPR" evidence="2">
    <location>
        <begin position="336"/>
        <end position="370"/>
    </location>
</feature>
<dbReference type="Gene3D" id="1.25.40.10">
    <property type="entry name" value="Tetratricopeptide repeat domain"/>
    <property type="match status" value="6"/>
</dbReference>